<dbReference type="InterPro" id="IPR029068">
    <property type="entry name" value="Glyas_Bleomycin-R_OHBP_Dase"/>
</dbReference>
<name>A0ABV1ZQF9_9ACTN</name>
<proteinExistence type="predicted"/>
<accession>A0ABV1ZQF9</accession>
<dbReference type="Gene3D" id="3.10.180.10">
    <property type="entry name" value="2,3-Dihydroxybiphenyl 1,2-Dioxygenase, domain 1"/>
    <property type="match status" value="1"/>
</dbReference>
<dbReference type="Pfam" id="PF19581">
    <property type="entry name" value="Glyoxalase_7"/>
    <property type="match status" value="1"/>
</dbReference>
<feature type="region of interest" description="Disordered" evidence="2">
    <location>
        <begin position="1"/>
        <end position="31"/>
    </location>
</feature>
<evidence type="ECO:0000313" key="3">
    <source>
        <dbReference type="EMBL" id="MES0833328.1"/>
    </source>
</evidence>
<dbReference type="InterPro" id="IPR000335">
    <property type="entry name" value="Bleomycin-R"/>
</dbReference>
<gene>
    <name evidence="3" type="ORF">ABUK86_06050</name>
</gene>
<keyword evidence="4" id="KW-1185">Reference proteome</keyword>
<evidence type="ECO:0000256" key="1">
    <source>
        <dbReference type="ARBA" id="ARBA00023251"/>
    </source>
</evidence>
<feature type="compositionally biased region" description="Basic and acidic residues" evidence="2">
    <location>
        <begin position="91"/>
        <end position="101"/>
    </location>
</feature>
<feature type="region of interest" description="Disordered" evidence="2">
    <location>
        <begin position="91"/>
        <end position="112"/>
    </location>
</feature>
<reference evidence="3 4" key="1">
    <citation type="submission" date="2024-06" db="EMBL/GenBank/DDBJ databases">
        <authorList>
            <person name="Bataeva Y.V."/>
            <person name="Grigorian L.N."/>
            <person name="Solomentsev V.I."/>
        </authorList>
    </citation>
    <scope>NUCLEOTIDE SEQUENCE [LARGE SCALE GENOMIC DNA]</scope>
    <source>
        <strain evidence="4">SCPM-O-B-12605 (RCAM04882)</strain>
    </source>
</reference>
<dbReference type="Proteomes" id="UP001432401">
    <property type="component" value="Unassembled WGS sequence"/>
</dbReference>
<evidence type="ECO:0000256" key="2">
    <source>
        <dbReference type="SAM" id="MobiDB-lite"/>
    </source>
</evidence>
<dbReference type="EMBL" id="JBEQNB010000003">
    <property type="protein sequence ID" value="MES0833328.1"/>
    <property type="molecule type" value="Genomic_DNA"/>
</dbReference>
<dbReference type="SUPFAM" id="SSF54593">
    <property type="entry name" value="Glyoxalase/Bleomycin resistance protein/Dihydroxybiphenyl dioxygenase"/>
    <property type="match status" value="1"/>
</dbReference>
<evidence type="ECO:0000313" key="4">
    <source>
        <dbReference type="Proteomes" id="UP001432401"/>
    </source>
</evidence>
<comment type="caution">
    <text evidence="3">The sequence shown here is derived from an EMBL/GenBank/DDBJ whole genome shotgun (WGS) entry which is preliminary data.</text>
</comment>
<keyword evidence="1" id="KW-0046">Antibiotic resistance</keyword>
<protein>
    <submittedName>
        <fullName evidence="3">Glyoxalase superfamily protein</fullName>
    </submittedName>
</protein>
<sequence length="112" mass="12281">MQGEAVPILRDADADAEAASARYRRPGSTREWEHRFEPGLPAFVGVARGQVRPFLSEHEGDARPDTLVHLRVRDVDAVAAEFGVLVEDAPRARGTELRDPGGNRLRVGTPKD</sequence>
<dbReference type="RefSeq" id="WP_352982879.1">
    <property type="nucleotide sequence ID" value="NZ_JBEQNA010000002.1"/>
</dbReference>
<organism evidence="3 4">
    <name type="scientific">Nocardiopsis tropica</name>
    <dbReference type="NCBI Taxonomy" id="109330"/>
    <lineage>
        <taxon>Bacteria</taxon>
        <taxon>Bacillati</taxon>
        <taxon>Actinomycetota</taxon>
        <taxon>Actinomycetes</taxon>
        <taxon>Streptosporangiales</taxon>
        <taxon>Nocardiopsidaceae</taxon>
        <taxon>Nocardiopsis</taxon>
    </lineage>
</organism>